<name>A0ABP7L5S1_9ACTN</name>
<comment type="caution">
    <text evidence="3">The sequence shown here is derived from an EMBL/GenBank/DDBJ whole genome shotgun (WGS) entry which is preliminary data.</text>
</comment>
<dbReference type="RefSeq" id="WP_345553441.1">
    <property type="nucleotide sequence ID" value="NZ_BAAAZA010000032.1"/>
</dbReference>
<organism evidence="3 4">
    <name type="scientific">Streptomyces lannensis</name>
    <dbReference type="NCBI Taxonomy" id="766498"/>
    <lineage>
        <taxon>Bacteria</taxon>
        <taxon>Bacillati</taxon>
        <taxon>Actinomycetota</taxon>
        <taxon>Actinomycetes</taxon>
        <taxon>Kitasatosporales</taxon>
        <taxon>Streptomycetaceae</taxon>
        <taxon>Streptomyces</taxon>
    </lineage>
</organism>
<feature type="compositionally biased region" description="Basic and acidic residues" evidence="1">
    <location>
        <begin position="86"/>
        <end position="98"/>
    </location>
</feature>
<evidence type="ECO:0000256" key="1">
    <source>
        <dbReference type="SAM" id="MobiDB-lite"/>
    </source>
</evidence>
<dbReference type="Proteomes" id="UP001501563">
    <property type="component" value="Unassembled WGS sequence"/>
</dbReference>
<accession>A0ABP7L5S1</accession>
<evidence type="ECO:0000313" key="4">
    <source>
        <dbReference type="Proteomes" id="UP001501563"/>
    </source>
</evidence>
<evidence type="ECO:0000313" key="3">
    <source>
        <dbReference type="EMBL" id="GAA3894596.1"/>
    </source>
</evidence>
<evidence type="ECO:0000256" key="2">
    <source>
        <dbReference type="SAM" id="SignalP"/>
    </source>
</evidence>
<dbReference type="EMBL" id="BAAAZA010000032">
    <property type="protein sequence ID" value="GAA3894596.1"/>
    <property type="molecule type" value="Genomic_DNA"/>
</dbReference>
<keyword evidence="2" id="KW-0732">Signal</keyword>
<feature type="chain" id="PRO_5045077465" description="Secreted protein" evidence="2">
    <location>
        <begin position="28"/>
        <end position="108"/>
    </location>
</feature>
<gene>
    <name evidence="3" type="ORF">GCM10022207_73400</name>
</gene>
<reference evidence="4" key="1">
    <citation type="journal article" date="2019" name="Int. J. Syst. Evol. Microbiol.">
        <title>The Global Catalogue of Microorganisms (GCM) 10K type strain sequencing project: providing services to taxonomists for standard genome sequencing and annotation.</title>
        <authorList>
            <consortium name="The Broad Institute Genomics Platform"/>
            <consortium name="The Broad Institute Genome Sequencing Center for Infectious Disease"/>
            <person name="Wu L."/>
            <person name="Ma J."/>
        </authorList>
    </citation>
    <scope>NUCLEOTIDE SEQUENCE [LARGE SCALE GENOMIC DNA]</scope>
    <source>
        <strain evidence="4">JCM 16578</strain>
    </source>
</reference>
<feature type="region of interest" description="Disordered" evidence="1">
    <location>
        <begin position="70"/>
        <end position="108"/>
    </location>
</feature>
<protein>
    <recommendedName>
        <fullName evidence="5">Secreted protein</fullName>
    </recommendedName>
</protein>
<sequence length="108" mass="11445">MRYTTLSGIAALATIVVNGVSTVPAVAAPGISVPCDTTALINALATAPAGSTLVLARHCTYHLTTAYAGADGLPPHRQAAHHRGPRLHDRPRRPDSRCLPHLPRHLHR</sequence>
<evidence type="ECO:0008006" key="5">
    <source>
        <dbReference type="Google" id="ProtNLM"/>
    </source>
</evidence>
<proteinExistence type="predicted"/>
<keyword evidence="4" id="KW-1185">Reference proteome</keyword>
<feature type="signal peptide" evidence="2">
    <location>
        <begin position="1"/>
        <end position="27"/>
    </location>
</feature>